<evidence type="ECO:0000256" key="3">
    <source>
        <dbReference type="ARBA" id="ARBA00022723"/>
    </source>
</evidence>
<dbReference type="RefSeq" id="WP_227260848.1">
    <property type="nucleotide sequence ID" value="NZ_BAAADU010000002.1"/>
</dbReference>
<comment type="caution">
    <text evidence="12">The sequence shown here is derived from an EMBL/GenBank/DDBJ whole genome shotgun (WGS) entry which is preliminary data.</text>
</comment>
<evidence type="ECO:0000256" key="4">
    <source>
        <dbReference type="ARBA" id="ARBA00022741"/>
    </source>
</evidence>
<comment type="pathway">
    <text evidence="8">Cofactor biosynthesis; NAD(+) biosynthesis; NAD(+) from deamido-NAD(+) (ammonia route): step 1/1.</text>
</comment>
<dbReference type="PANTHER" id="PTHR23090">
    <property type="entry name" value="NH 3 /GLUTAMINE-DEPENDENT NAD + SYNTHETASE"/>
    <property type="match status" value="1"/>
</dbReference>
<evidence type="ECO:0000256" key="8">
    <source>
        <dbReference type="HAMAP-Rule" id="MF_00193"/>
    </source>
</evidence>
<feature type="binding site" description="in other chain" evidence="8">
    <location>
        <begin position="243"/>
        <end position="244"/>
    </location>
    <ligand>
        <name>deamido-NAD(+)</name>
        <dbReference type="ChEBI" id="CHEBI:58437"/>
        <note>ligand shared between two neighboring subunits</note>
    </ligand>
</feature>
<dbReference type="HAMAP" id="MF_00193">
    <property type="entry name" value="NadE_ammonia_dep"/>
    <property type="match status" value="1"/>
</dbReference>
<dbReference type="InterPro" id="IPR014729">
    <property type="entry name" value="Rossmann-like_a/b/a_fold"/>
</dbReference>
<dbReference type="InterPro" id="IPR022926">
    <property type="entry name" value="NH(3)-dep_NAD(+)_synth"/>
</dbReference>
<keyword evidence="4 8" id="KW-0547">Nucleotide-binding</keyword>
<dbReference type="GO" id="GO:0004359">
    <property type="term" value="F:glutaminase activity"/>
    <property type="evidence" value="ECO:0007669"/>
    <property type="project" value="InterPro"/>
</dbReference>
<evidence type="ECO:0000256" key="10">
    <source>
        <dbReference type="RuleBase" id="RU003812"/>
    </source>
</evidence>
<feature type="binding site" evidence="8">
    <location>
        <position position="183"/>
    </location>
    <ligand>
        <name>ATP</name>
        <dbReference type="ChEBI" id="CHEBI:30616"/>
    </ligand>
</feature>
<feature type="binding site" description="in other chain" evidence="8">
    <location>
        <position position="145"/>
    </location>
    <ligand>
        <name>deamido-NAD(+)</name>
        <dbReference type="ChEBI" id="CHEBI:58437"/>
        <note>ligand shared between two neighboring subunits</note>
    </ligand>
</feature>
<feature type="binding site" evidence="8">
    <location>
        <position position="152"/>
    </location>
    <ligand>
        <name>deamido-NAD(+)</name>
        <dbReference type="ChEBI" id="CHEBI:58437"/>
        <note>ligand shared between two neighboring subunits</note>
    </ligand>
</feature>
<dbReference type="AlphaFoldDB" id="A0AAV3T096"/>
<evidence type="ECO:0000259" key="11">
    <source>
        <dbReference type="Pfam" id="PF02540"/>
    </source>
</evidence>
<evidence type="ECO:0000256" key="9">
    <source>
        <dbReference type="RuleBase" id="RU003811"/>
    </source>
</evidence>
<keyword evidence="6 8" id="KW-0460">Magnesium</keyword>
<dbReference type="Proteomes" id="UP001500194">
    <property type="component" value="Unassembled WGS sequence"/>
</dbReference>
<feature type="binding site" evidence="8">
    <location>
        <position position="161"/>
    </location>
    <ligand>
        <name>ATP</name>
        <dbReference type="ChEBI" id="CHEBI:30616"/>
    </ligand>
</feature>
<comment type="function">
    <text evidence="8">Catalyzes the ATP-dependent amidation of deamido-NAD to form NAD. Uses ammonia as a nitrogen source.</text>
</comment>
<evidence type="ECO:0000256" key="1">
    <source>
        <dbReference type="ARBA" id="ARBA00005859"/>
    </source>
</evidence>
<dbReference type="PANTHER" id="PTHR23090:SF9">
    <property type="entry name" value="GLUTAMINE-DEPENDENT NAD(+) SYNTHETASE"/>
    <property type="match status" value="1"/>
</dbReference>
<comment type="similarity">
    <text evidence="1 8 9">Belongs to the NAD synthetase family.</text>
</comment>
<keyword evidence="7 8" id="KW-0520">NAD</keyword>
<comment type="subunit">
    <text evidence="8">Homodimer.</text>
</comment>
<comment type="catalytic activity">
    <reaction evidence="8 10">
        <text>deamido-NAD(+) + NH4(+) + ATP = AMP + diphosphate + NAD(+) + H(+)</text>
        <dbReference type="Rhea" id="RHEA:21188"/>
        <dbReference type="ChEBI" id="CHEBI:15378"/>
        <dbReference type="ChEBI" id="CHEBI:28938"/>
        <dbReference type="ChEBI" id="CHEBI:30616"/>
        <dbReference type="ChEBI" id="CHEBI:33019"/>
        <dbReference type="ChEBI" id="CHEBI:57540"/>
        <dbReference type="ChEBI" id="CHEBI:58437"/>
        <dbReference type="ChEBI" id="CHEBI:456215"/>
        <dbReference type="EC" id="6.3.1.5"/>
    </reaction>
</comment>
<sequence length="253" mass="27861">MDYARAEARIHEFLRERLDDANAEGYVLGVSGGLDSALGARVAADAVGPENVLGLVLPGAPSSAANMRDARELCESLSVPYEEDDIQPAVASVREGLPGDFDEKTVGNVRARVRMTYCYEAANARDFLVLGADNRSEYELGYFTKHGDGGVDVAPFADLYKTDLYEFAEYVGLPETFVEKQPTAELWEGQTDEGELGASYETIDAVLRRYLDHELTVPEIVADTGIERDLVERFVSLHDSTEHKRRRPPTPGL</sequence>
<organism evidence="12 13">
    <name type="scientific">Salarchaeum japonicum</name>
    <dbReference type="NCBI Taxonomy" id="555573"/>
    <lineage>
        <taxon>Archaea</taxon>
        <taxon>Methanobacteriati</taxon>
        <taxon>Methanobacteriota</taxon>
        <taxon>Stenosarchaea group</taxon>
        <taxon>Halobacteria</taxon>
        <taxon>Halobacteriales</taxon>
        <taxon>Halobacteriaceae</taxon>
    </lineage>
</organism>
<dbReference type="GO" id="GO:0009435">
    <property type="term" value="P:NAD+ biosynthetic process"/>
    <property type="evidence" value="ECO:0007669"/>
    <property type="project" value="UniProtKB-UniRule"/>
</dbReference>
<evidence type="ECO:0000313" key="12">
    <source>
        <dbReference type="EMBL" id="GAA0652497.1"/>
    </source>
</evidence>
<dbReference type="Pfam" id="PF02540">
    <property type="entry name" value="NAD_synthase"/>
    <property type="match status" value="1"/>
</dbReference>
<feature type="binding site" evidence="8">
    <location>
        <position position="35"/>
    </location>
    <ligand>
        <name>Mg(2+)</name>
        <dbReference type="ChEBI" id="CHEBI:18420"/>
    </ligand>
</feature>
<dbReference type="GeneID" id="68573859"/>
<evidence type="ECO:0000313" key="13">
    <source>
        <dbReference type="Proteomes" id="UP001500194"/>
    </source>
</evidence>
<dbReference type="EC" id="6.3.1.5" evidence="8 10"/>
<evidence type="ECO:0000256" key="7">
    <source>
        <dbReference type="ARBA" id="ARBA00023027"/>
    </source>
</evidence>
<dbReference type="NCBIfam" id="NF010587">
    <property type="entry name" value="PRK13980.1"/>
    <property type="match status" value="1"/>
</dbReference>
<keyword evidence="3 8" id="KW-0479">Metal-binding</keyword>
<keyword evidence="13" id="KW-1185">Reference proteome</keyword>
<feature type="binding site" evidence="8">
    <location>
        <position position="137"/>
    </location>
    <ligand>
        <name>Mg(2+)</name>
        <dbReference type="ChEBI" id="CHEBI:18420"/>
    </ligand>
</feature>
<feature type="domain" description="NAD/GMP synthase" evidence="11">
    <location>
        <begin position="9"/>
        <end position="248"/>
    </location>
</feature>
<dbReference type="EMBL" id="BAAADU010000002">
    <property type="protein sequence ID" value="GAA0652497.1"/>
    <property type="molecule type" value="Genomic_DNA"/>
</dbReference>
<dbReference type="GO" id="GO:0005737">
    <property type="term" value="C:cytoplasm"/>
    <property type="evidence" value="ECO:0007669"/>
    <property type="project" value="InterPro"/>
</dbReference>
<dbReference type="InterPro" id="IPR003694">
    <property type="entry name" value="NAD_synthase"/>
</dbReference>
<dbReference type="NCBIfam" id="TIGR00552">
    <property type="entry name" value="nadE"/>
    <property type="match status" value="1"/>
</dbReference>
<evidence type="ECO:0000256" key="5">
    <source>
        <dbReference type="ARBA" id="ARBA00022840"/>
    </source>
</evidence>
<dbReference type="CDD" id="cd00553">
    <property type="entry name" value="NAD_synthase"/>
    <property type="match status" value="1"/>
</dbReference>
<dbReference type="GO" id="GO:0005524">
    <property type="term" value="F:ATP binding"/>
    <property type="evidence" value="ECO:0007669"/>
    <property type="project" value="UniProtKB-UniRule"/>
</dbReference>
<protein>
    <recommendedName>
        <fullName evidence="8 10">NH(3)-dependent NAD(+) synthetase</fullName>
        <ecNumber evidence="8 10">6.3.1.5</ecNumber>
    </recommendedName>
</protein>
<dbReference type="SUPFAM" id="SSF52402">
    <property type="entry name" value="Adenine nucleotide alpha hydrolases-like"/>
    <property type="match status" value="1"/>
</dbReference>
<proteinExistence type="inferred from homology"/>
<name>A0AAV3T096_9EURY</name>
<reference evidence="12 13" key="1">
    <citation type="journal article" date="2019" name="Int. J. Syst. Evol. Microbiol.">
        <title>The Global Catalogue of Microorganisms (GCM) 10K type strain sequencing project: providing services to taxonomists for standard genome sequencing and annotation.</title>
        <authorList>
            <consortium name="The Broad Institute Genomics Platform"/>
            <consortium name="The Broad Institute Genome Sequencing Center for Infectious Disease"/>
            <person name="Wu L."/>
            <person name="Ma J."/>
        </authorList>
    </citation>
    <scope>NUCLEOTIDE SEQUENCE [LARGE SCALE GENOMIC DNA]</scope>
    <source>
        <strain evidence="12 13">JCM 16327</strain>
    </source>
</reference>
<evidence type="ECO:0000256" key="6">
    <source>
        <dbReference type="ARBA" id="ARBA00022842"/>
    </source>
</evidence>
<dbReference type="FunFam" id="3.40.50.620:FF:000106">
    <property type="entry name" value="Glutamine-dependent NAD(+) synthetase"/>
    <property type="match status" value="1"/>
</dbReference>
<evidence type="ECO:0000256" key="2">
    <source>
        <dbReference type="ARBA" id="ARBA00022598"/>
    </source>
</evidence>
<feature type="binding site" description="in other chain" evidence="8">
    <location>
        <position position="112"/>
    </location>
    <ligand>
        <name>deamido-NAD(+)</name>
        <dbReference type="ChEBI" id="CHEBI:58437"/>
        <note>ligand shared between two neighboring subunits</note>
    </ligand>
</feature>
<dbReference type="GO" id="GO:0046872">
    <property type="term" value="F:metal ion binding"/>
    <property type="evidence" value="ECO:0007669"/>
    <property type="project" value="UniProtKB-KW"/>
</dbReference>
<dbReference type="GO" id="GO:0008795">
    <property type="term" value="F:NAD+ synthase activity"/>
    <property type="evidence" value="ECO:0007669"/>
    <property type="project" value="UniProtKB-UniRule"/>
</dbReference>
<dbReference type="Gene3D" id="3.40.50.620">
    <property type="entry name" value="HUPs"/>
    <property type="match status" value="1"/>
</dbReference>
<feature type="binding site" evidence="8">
    <location>
        <begin position="29"/>
        <end position="36"/>
    </location>
    <ligand>
        <name>ATP</name>
        <dbReference type="ChEBI" id="CHEBI:30616"/>
    </ligand>
</feature>
<dbReference type="InterPro" id="IPR022310">
    <property type="entry name" value="NAD/GMP_synthase"/>
</dbReference>
<comment type="caution">
    <text evidence="8">Lacks conserved residue(s) required for the propagation of feature annotation.</text>
</comment>
<keyword evidence="5 8" id="KW-0067">ATP-binding</keyword>
<accession>A0AAV3T096</accession>
<dbReference type="GO" id="GO:0003952">
    <property type="term" value="F:NAD+ synthase (glutamine-hydrolyzing) activity"/>
    <property type="evidence" value="ECO:0007669"/>
    <property type="project" value="InterPro"/>
</dbReference>
<gene>
    <name evidence="8" type="primary">nadE</name>
    <name evidence="12" type="ORF">GCM10009019_14640</name>
</gene>
<keyword evidence="2 8" id="KW-0436">Ligase</keyword>